<sequence length="501" mass="57981">MLGFTVLILAASFCFWYIIKYILWTIRAANMVANIPGPKPLPIIGNSLMFAGIKSLEEVFKVFTSFFNGYLTRDMIGRIWLGPKLVICIGNPTHIEKILSNPDALQKDNIYERLRLLGNGLFVRNGREWHELRKPLDKLITKKMVESNISVFQEKALKICNMMKKHAETGLEFNLKGFTVNFAMEVLCVTSFGCEINLNENDGIKLKETLEKCFGLIVKSIVQTPYNISLTFTKFYMRGRRFNQMVKPFWILCNEFLQGRLRNRKLMQEDDQSLPQYYSDVLLEKATKDKLSFEDSGKLATDFFIAGSDTSAVTLHYTLFLLAVFPEHQEAVYREQIDIFGDSPEIEPTWEQLSKMEYLTRILKEVMRLYCPVGIFRKPTSDIDLGDYKLPKGATLFIILYTLHRNLKLWSHPYEFYPDHFLPEECARRPKGSYIPFSLGPRSCPGSVYAMASLKIAVSTAIRRYKFETGVKFEEIEYKYGFLLEPKQEYLVRITNRAPLP</sequence>
<organism evidence="14 15">
    <name type="scientific">Rhodnius prolixus</name>
    <name type="common">Triatomid bug</name>
    <dbReference type="NCBI Taxonomy" id="13249"/>
    <lineage>
        <taxon>Eukaryota</taxon>
        <taxon>Metazoa</taxon>
        <taxon>Ecdysozoa</taxon>
        <taxon>Arthropoda</taxon>
        <taxon>Hexapoda</taxon>
        <taxon>Insecta</taxon>
        <taxon>Pterygota</taxon>
        <taxon>Neoptera</taxon>
        <taxon>Paraneoptera</taxon>
        <taxon>Hemiptera</taxon>
        <taxon>Heteroptera</taxon>
        <taxon>Panheteroptera</taxon>
        <taxon>Cimicomorpha</taxon>
        <taxon>Reduviidae</taxon>
        <taxon>Triatominae</taxon>
        <taxon>Rhodnius</taxon>
    </lineage>
</organism>
<keyword evidence="7" id="KW-0256">Endoplasmic reticulum</keyword>
<evidence type="ECO:0000256" key="5">
    <source>
        <dbReference type="ARBA" id="ARBA00022617"/>
    </source>
</evidence>
<comment type="cofactor">
    <cofactor evidence="1">
        <name>heme</name>
        <dbReference type="ChEBI" id="CHEBI:30413"/>
    </cofactor>
</comment>
<dbReference type="Gene3D" id="1.10.630.10">
    <property type="entry name" value="Cytochrome P450"/>
    <property type="match status" value="1"/>
</dbReference>
<evidence type="ECO:0000256" key="7">
    <source>
        <dbReference type="ARBA" id="ARBA00022824"/>
    </source>
</evidence>
<reference evidence="14" key="1">
    <citation type="submission" date="2025-05" db="UniProtKB">
        <authorList>
            <consortium name="EnsemblMetazoa"/>
        </authorList>
    </citation>
    <scope>IDENTIFICATION</scope>
</reference>
<dbReference type="PRINTS" id="PR00463">
    <property type="entry name" value="EP450I"/>
</dbReference>
<accession>A0ABL0EJV9</accession>
<keyword evidence="10 13" id="KW-0408">Iron</keyword>
<evidence type="ECO:0000256" key="3">
    <source>
        <dbReference type="ARBA" id="ARBA00004406"/>
    </source>
</evidence>
<keyword evidence="9 13" id="KW-0560">Oxidoreductase</keyword>
<dbReference type="InterPro" id="IPR002401">
    <property type="entry name" value="Cyt_P450_E_grp-I"/>
</dbReference>
<evidence type="ECO:0000256" key="4">
    <source>
        <dbReference type="ARBA" id="ARBA00010617"/>
    </source>
</evidence>
<evidence type="ECO:0000256" key="8">
    <source>
        <dbReference type="ARBA" id="ARBA00022848"/>
    </source>
</evidence>
<evidence type="ECO:0000313" key="15">
    <source>
        <dbReference type="Proteomes" id="UP000015103"/>
    </source>
</evidence>
<keyword evidence="11 13" id="KW-0503">Monooxygenase</keyword>
<protein>
    <recommendedName>
        <fullName evidence="16">Cytochrome</fullName>
    </recommendedName>
</protein>
<dbReference type="GeneID" id="141447140"/>
<dbReference type="PROSITE" id="PS00086">
    <property type="entry name" value="CYTOCHROME_P450"/>
    <property type="match status" value="1"/>
</dbReference>
<comment type="similarity">
    <text evidence="4 13">Belongs to the cytochrome P450 family.</text>
</comment>
<dbReference type="SUPFAM" id="SSF48264">
    <property type="entry name" value="Cytochrome P450"/>
    <property type="match status" value="1"/>
</dbReference>
<keyword evidence="8" id="KW-0492">Microsome</keyword>
<keyword evidence="6 13" id="KW-0479">Metal-binding</keyword>
<evidence type="ECO:0000256" key="13">
    <source>
        <dbReference type="RuleBase" id="RU000461"/>
    </source>
</evidence>
<evidence type="ECO:0000256" key="6">
    <source>
        <dbReference type="ARBA" id="ARBA00022723"/>
    </source>
</evidence>
<dbReference type="RefSeq" id="XP_073970471.1">
    <property type="nucleotide sequence ID" value="XM_074114370.1"/>
</dbReference>
<dbReference type="InterPro" id="IPR017972">
    <property type="entry name" value="Cyt_P450_CS"/>
</dbReference>
<dbReference type="InterPro" id="IPR001128">
    <property type="entry name" value="Cyt_P450"/>
</dbReference>
<proteinExistence type="inferred from homology"/>
<evidence type="ECO:0000256" key="9">
    <source>
        <dbReference type="ARBA" id="ARBA00023002"/>
    </source>
</evidence>
<dbReference type="PANTHER" id="PTHR24291:SF189">
    <property type="entry name" value="CYTOCHROME P450 4C3-RELATED"/>
    <property type="match status" value="1"/>
</dbReference>
<evidence type="ECO:0000256" key="11">
    <source>
        <dbReference type="ARBA" id="ARBA00023033"/>
    </source>
</evidence>
<evidence type="ECO:0000256" key="2">
    <source>
        <dbReference type="ARBA" id="ARBA00004174"/>
    </source>
</evidence>
<dbReference type="EMBL" id="ACPB03017282">
    <property type="status" value="NOT_ANNOTATED_CDS"/>
    <property type="molecule type" value="Genomic_DNA"/>
</dbReference>
<dbReference type="Pfam" id="PF00067">
    <property type="entry name" value="p450"/>
    <property type="match status" value="1"/>
</dbReference>
<keyword evidence="5 13" id="KW-0349">Heme</keyword>
<evidence type="ECO:0000256" key="10">
    <source>
        <dbReference type="ARBA" id="ARBA00023004"/>
    </source>
</evidence>
<evidence type="ECO:0000256" key="1">
    <source>
        <dbReference type="ARBA" id="ARBA00001971"/>
    </source>
</evidence>
<comment type="subcellular location">
    <subcellularLocation>
        <location evidence="3">Endoplasmic reticulum membrane</location>
        <topology evidence="3">Peripheral membrane protein</topology>
    </subcellularLocation>
    <subcellularLocation>
        <location evidence="2">Microsome membrane</location>
        <topology evidence="2">Peripheral membrane protein</topology>
    </subcellularLocation>
</comment>
<evidence type="ECO:0000313" key="14">
    <source>
        <dbReference type="EnsemblMetazoa" id="RPRC017852.P165"/>
    </source>
</evidence>
<dbReference type="Proteomes" id="UP000015103">
    <property type="component" value="Unassembled WGS sequence"/>
</dbReference>
<keyword evidence="15" id="KW-1185">Reference proteome</keyword>
<dbReference type="PRINTS" id="PR00385">
    <property type="entry name" value="P450"/>
</dbReference>
<dbReference type="InterPro" id="IPR036396">
    <property type="entry name" value="Cyt_P450_sf"/>
</dbReference>
<dbReference type="EnsemblMetazoa" id="RPRC017852.R165">
    <property type="protein sequence ID" value="RPRC017852.P165"/>
    <property type="gene ID" value="RPRC017852"/>
</dbReference>
<dbReference type="PANTHER" id="PTHR24291">
    <property type="entry name" value="CYTOCHROME P450 FAMILY 4"/>
    <property type="match status" value="1"/>
</dbReference>
<evidence type="ECO:0008006" key="16">
    <source>
        <dbReference type="Google" id="ProtNLM"/>
    </source>
</evidence>
<keyword evidence="12" id="KW-0472">Membrane</keyword>
<evidence type="ECO:0000256" key="12">
    <source>
        <dbReference type="ARBA" id="ARBA00023136"/>
    </source>
</evidence>
<dbReference type="InterPro" id="IPR050196">
    <property type="entry name" value="Cytochrome_P450_Monoox"/>
</dbReference>
<name>A0ABL0EJV9_RHOPR</name>